<reference evidence="3" key="1">
    <citation type="submission" date="2016-11" db="EMBL/GenBank/DDBJ databases">
        <authorList>
            <person name="Varghese N."/>
            <person name="Submissions S."/>
        </authorList>
    </citation>
    <scope>NUCLEOTIDE SEQUENCE [LARGE SCALE GENOMIC DNA]</scope>
    <source>
        <strain evidence="3">DSM 15807</strain>
    </source>
</reference>
<dbReference type="OrthoDB" id="37537at2"/>
<dbReference type="RefSeq" id="WP_073072112.1">
    <property type="nucleotide sequence ID" value="NZ_FQXN01000002.1"/>
</dbReference>
<organism evidence="2 3">
    <name type="scientific">Thermosipho atlanticus DSM 15807</name>
    <dbReference type="NCBI Taxonomy" id="1123380"/>
    <lineage>
        <taxon>Bacteria</taxon>
        <taxon>Thermotogati</taxon>
        <taxon>Thermotogota</taxon>
        <taxon>Thermotogae</taxon>
        <taxon>Thermotogales</taxon>
        <taxon>Fervidobacteriaceae</taxon>
        <taxon>Thermosipho</taxon>
    </lineage>
</organism>
<name>A0A1M5RV53_9BACT</name>
<dbReference type="AlphaFoldDB" id="A0A1M5RV53"/>
<gene>
    <name evidence="2" type="ORF">SAMN02745199_0636</name>
</gene>
<keyword evidence="3" id="KW-1185">Reference proteome</keyword>
<evidence type="ECO:0000256" key="1">
    <source>
        <dbReference type="ARBA" id="ARBA00005721"/>
    </source>
</evidence>
<evidence type="ECO:0000313" key="2">
    <source>
        <dbReference type="EMBL" id="SHH30031.1"/>
    </source>
</evidence>
<dbReference type="InterPro" id="IPR005531">
    <property type="entry name" value="Asp23"/>
</dbReference>
<dbReference type="Proteomes" id="UP000242592">
    <property type="component" value="Unassembled WGS sequence"/>
</dbReference>
<dbReference type="STRING" id="1123380.SAMN02745199_0636"/>
<accession>A0A1M5RV53</accession>
<proteinExistence type="inferred from homology"/>
<comment type="similarity">
    <text evidence="1">Belongs to the asp23 family.</text>
</comment>
<dbReference type="Pfam" id="PF03780">
    <property type="entry name" value="Asp23"/>
    <property type="match status" value="1"/>
</dbReference>
<protein>
    <submittedName>
        <fullName evidence="2">Uncharacterized conserved protein YloU, alkaline shock protein (Asp23) family</fullName>
    </submittedName>
</protein>
<evidence type="ECO:0000313" key="3">
    <source>
        <dbReference type="Proteomes" id="UP000242592"/>
    </source>
</evidence>
<sequence length="109" mass="12350">MKIQTEFGELDITLNAIRKLVYLAILETYGPVSIATENWLSKIVGSEESRVKIQEDEFGHIKVDAYVEIEYGTKISEVGRNIIENVKHKLKEFAGCESVEVNVHVIDVK</sequence>
<dbReference type="PANTHER" id="PTHR34297:SF2">
    <property type="entry name" value="ASP23_GLS24 FAMILY ENVELOPE STRESS RESPONSE PROTEIN"/>
    <property type="match status" value="1"/>
</dbReference>
<dbReference type="EMBL" id="FQXN01000002">
    <property type="protein sequence ID" value="SHH30031.1"/>
    <property type="molecule type" value="Genomic_DNA"/>
</dbReference>
<dbReference type="PANTHER" id="PTHR34297">
    <property type="entry name" value="HYPOTHETICAL CYTOSOLIC PROTEIN-RELATED"/>
    <property type="match status" value="1"/>
</dbReference>